<keyword evidence="4" id="KW-1185">Reference proteome</keyword>
<keyword evidence="2" id="KW-1133">Transmembrane helix</keyword>
<dbReference type="RefSeq" id="XP_033533298.1">
    <property type="nucleotide sequence ID" value="XM_033681868.1"/>
</dbReference>
<reference evidence="5" key="3">
    <citation type="submission" date="2025-04" db="UniProtKB">
        <authorList>
            <consortium name="RefSeq"/>
        </authorList>
    </citation>
    <scope>IDENTIFICATION</scope>
    <source>
        <strain evidence="5">CBS 781.70</strain>
    </source>
</reference>
<evidence type="ECO:0000313" key="5">
    <source>
        <dbReference type="RefSeq" id="XP_033533298.1"/>
    </source>
</evidence>
<dbReference type="AlphaFoldDB" id="A0A6G1G0N0"/>
<keyword evidence="2" id="KW-0812">Transmembrane</keyword>
<evidence type="ECO:0000313" key="3">
    <source>
        <dbReference type="EMBL" id="KAF1811667.1"/>
    </source>
</evidence>
<sequence>MYSNPSSQTSAPYAPINPNRPLHRRTSLPLPLPTVYIVSVLGPIITSFFSKTFTKQCSKCKSSYHSAGTTCDTPATCDMSEVGTLRVEGDGISRHRRSYSRTAPGAQ</sequence>
<proteinExistence type="predicted"/>
<feature type="region of interest" description="Disordered" evidence="1">
    <location>
        <begin position="1"/>
        <end position="25"/>
    </location>
</feature>
<dbReference type="EMBL" id="ML975160">
    <property type="protein sequence ID" value="KAF1811667.1"/>
    <property type="molecule type" value="Genomic_DNA"/>
</dbReference>
<feature type="transmembrane region" description="Helical" evidence="2">
    <location>
        <begin position="30"/>
        <end position="49"/>
    </location>
</feature>
<feature type="compositionally biased region" description="Polar residues" evidence="1">
    <location>
        <begin position="1"/>
        <end position="11"/>
    </location>
</feature>
<dbReference type="Proteomes" id="UP000504638">
    <property type="component" value="Unplaced"/>
</dbReference>
<dbReference type="GeneID" id="54422438"/>
<evidence type="ECO:0000313" key="4">
    <source>
        <dbReference type="Proteomes" id="UP000504638"/>
    </source>
</evidence>
<accession>A0A6G1G0N0</accession>
<gene>
    <name evidence="3 5" type="ORF">P152DRAFT_48217</name>
</gene>
<protein>
    <submittedName>
        <fullName evidence="3 5">Uncharacterized protein</fullName>
    </submittedName>
</protein>
<evidence type="ECO:0000256" key="2">
    <source>
        <dbReference type="SAM" id="Phobius"/>
    </source>
</evidence>
<reference evidence="3 5" key="1">
    <citation type="submission" date="2020-01" db="EMBL/GenBank/DDBJ databases">
        <authorList>
            <consortium name="DOE Joint Genome Institute"/>
            <person name="Haridas S."/>
            <person name="Albert R."/>
            <person name="Binder M."/>
            <person name="Bloem J."/>
            <person name="Labutti K."/>
            <person name="Salamov A."/>
            <person name="Andreopoulos B."/>
            <person name="Baker S.E."/>
            <person name="Barry K."/>
            <person name="Bills G."/>
            <person name="Bluhm B.H."/>
            <person name="Cannon C."/>
            <person name="Castanera R."/>
            <person name="Culley D.E."/>
            <person name="Daum C."/>
            <person name="Ezra D."/>
            <person name="Gonzalez J.B."/>
            <person name="Henrissat B."/>
            <person name="Kuo A."/>
            <person name="Liang C."/>
            <person name="Lipzen A."/>
            <person name="Lutzoni F."/>
            <person name="Magnuson J."/>
            <person name="Mondo S."/>
            <person name="Nolan M."/>
            <person name="Ohm R."/>
            <person name="Pangilinan J."/>
            <person name="Park H.-J."/>
            <person name="Ramirez L."/>
            <person name="Alfaro M."/>
            <person name="Sun H."/>
            <person name="Tritt A."/>
            <person name="Yoshinaga Y."/>
            <person name="Zwiers L.-H."/>
            <person name="Turgeon B.G."/>
            <person name="Goodwin S.B."/>
            <person name="Spatafora J.W."/>
            <person name="Crous P.W."/>
            <person name="Grigoriev I.V."/>
        </authorList>
    </citation>
    <scope>NUCLEOTIDE SEQUENCE</scope>
    <source>
        <strain evidence="3 5">CBS 781.70</strain>
    </source>
</reference>
<reference evidence="5" key="2">
    <citation type="submission" date="2020-04" db="EMBL/GenBank/DDBJ databases">
        <authorList>
            <consortium name="NCBI Genome Project"/>
        </authorList>
    </citation>
    <scope>NUCLEOTIDE SEQUENCE</scope>
    <source>
        <strain evidence="5">CBS 781.70</strain>
    </source>
</reference>
<keyword evidence="2" id="KW-0472">Membrane</keyword>
<evidence type="ECO:0000256" key="1">
    <source>
        <dbReference type="SAM" id="MobiDB-lite"/>
    </source>
</evidence>
<organism evidence="3">
    <name type="scientific">Eremomyces bilateralis CBS 781.70</name>
    <dbReference type="NCBI Taxonomy" id="1392243"/>
    <lineage>
        <taxon>Eukaryota</taxon>
        <taxon>Fungi</taxon>
        <taxon>Dikarya</taxon>
        <taxon>Ascomycota</taxon>
        <taxon>Pezizomycotina</taxon>
        <taxon>Dothideomycetes</taxon>
        <taxon>Dothideomycetes incertae sedis</taxon>
        <taxon>Eremomycetales</taxon>
        <taxon>Eremomycetaceae</taxon>
        <taxon>Eremomyces</taxon>
    </lineage>
</organism>
<name>A0A6G1G0N0_9PEZI</name>